<dbReference type="AlphaFoldDB" id="A0A128EEQ6"/>
<feature type="chain" id="PRO_5007281456" evidence="3">
    <location>
        <begin position="29"/>
        <end position="700"/>
    </location>
</feature>
<reference evidence="5 6" key="1">
    <citation type="submission" date="2016-02" db="EMBL/GenBank/DDBJ databases">
        <authorList>
            <consortium name="Pathogen Informatics"/>
        </authorList>
    </citation>
    <scope>NUCLEOTIDE SEQUENCE [LARGE SCALE GENOMIC DNA]</scope>
    <source>
        <strain evidence="5 6">RC20</strain>
    </source>
</reference>
<dbReference type="Gene3D" id="1.10.1130.10">
    <property type="entry name" value="Flavocytochrome C3, Chain A"/>
    <property type="match status" value="1"/>
</dbReference>
<dbReference type="Pfam" id="PF00581">
    <property type="entry name" value="Rhodanese"/>
    <property type="match status" value="1"/>
</dbReference>
<name>A0A128EEQ6_9BACT</name>
<keyword evidence="2" id="KW-0812">Transmembrane</keyword>
<dbReference type="InterPro" id="IPR036873">
    <property type="entry name" value="Rhodanese-like_dom_sf"/>
</dbReference>
<dbReference type="InterPro" id="IPR036280">
    <property type="entry name" value="Multihaem_cyt_sf"/>
</dbReference>
<keyword evidence="2" id="KW-0472">Membrane</keyword>
<dbReference type="PANTHER" id="PTHR35038">
    <property type="entry name" value="DISSIMILATORY SULFITE REDUCTASE SIRA"/>
    <property type="match status" value="1"/>
</dbReference>
<keyword evidence="6" id="KW-1185">Reference proteome</keyword>
<feature type="transmembrane region" description="Helical" evidence="2">
    <location>
        <begin position="360"/>
        <end position="386"/>
    </location>
</feature>
<feature type="transmembrane region" description="Helical" evidence="2">
    <location>
        <begin position="466"/>
        <end position="488"/>
    </location>
</feature>
<feature type="transmembrane region" description="Helical" evidence="2">
    <location>
        <begin position="426"/>
        <end position="446"/>
    </location>
</feature>
<dbReference type="CDD" id="cd00158">
    <property type="entry name" value="RHOD"/>
    <property type="match status" value="1"/>
</dbReference>
<evidence type="ECO:0000256" key="1">
    <source>
        <dbReference type="ARBA" id="ARBA00022729"/>
    </source>
</evidence>
<dbReference type="Proteomes" id="UP000069632">
    <property type="component" value="Unassembled WGS sequence"/>
</dbReference>
<evidence type="ECO:0000313" key="5">
    <source>
        <dbReference type="EMBL" id="CZE47027.1"/>
    </source>
</evidence>
<accession>A0A128EEQ6</accession>
<gene>
    <name evidence="5" type="ORF">ERS672216_00678</name>
</gene>
<feature type="signal peptide" evidence="3">
    <location>
        <begin position="1"/>
        <end position="28"/>
    </location>
</feature>
<dbReference type="InterPro" id="IPR001763">
    <property type="entry name" value="Rhodanese-like_dom"/>
</dbReference>
<dbReference type="SUPFAM" id="SSF52821">
    <property type="entry name" value="Rhodanese/Cell cycle control phosphatase"/>
    <property type="match status" value="1"/>
</dbReference>
<feature type="transmembrane region" description="Helical" evidence="2">
    <location>
        <begin position="670"/>
        <end position="695"/>
    </location>
</feature>
<feature type="transmembrane region" description="Helical" evidence="2">
    <location>
        <begin position="600"/>
        <end position="617"/>
    </location>
</feature>
<dbReference type="Gene3D" id="1.20.950.20">
    <property type="entry name" value="Transmembrane di-heme cytochromes, Chain C"/>
    <property type="match status" value="1"/>
</dbReference>
<dbReference type="PROSITE" id="PS50206">
    <property type="entry name" value="RHODANESE_3"/>
    <property type="match status" value="1"/>
</dbReference>
<feature type="domain" description="Rhodanese" evidence="4">
    <location>
        <begin position="71"/>
        <end position="142"/>
    </location>
</feature>
<dbReference type="OrthoDB" id="9814800at2"/>
<keyword evidence="2" id="KW-1133">Transmembrane helix</keyword>
<dbReference type="Gene3D" id="3.40.250.10">
    <property type="entry name" value="Rhodanese-like domain"/>
    <property type="match status" value="1"/>
</dbReference>
<dbReference type="GO" id="GO:0016491">
    <property type="term" value="F:oxidoreductase activity"/>
    <property type="evidence" value="ECO:0007669"/>
    <property type="project" value="TreeGrafter"/>
</dbReference>
<dbReference type="SUPFAM" id="SSF48695">
    <property type="entry name" value="Multiheme cytochromes"/>
    <property type="match status" value="1"/>
</dbReference>
<dbReference type="PANTHER" id="PTHR35038:SF6">
    <property type="entry name" value="SURFACE LOCALIZED DECAHEME CYTOCHROME C LIPOPROTEIN"/>
    <property type="match status" value="1"/>
</dbReference>
<keyword evidence="1 3" id="KW-0732">Signal</keyword>
<dbReference type="CDD" id="cd08168">
    <property type="entry name" value="Cytochrom_C3"/>
    <property type="match status" value="2"/>
</dbReference>
<organism evidence="5 6">
    <name type="scientific">Campylobacter geochelonis</name>
    <dbReference type="NCBI Taxonomy" id="1780362"/>
    <lineage>
        <taxon>Bacteria</taxon>
        <taxon>Pseudomonadati</taxon>
        <taxon>Campylobacterota</taxon>
        <taxon>Epsilonproteobacteria</taxon>
        <taxon>Campylobacterales</taxon>
        <taxon>Campylobacteraceae</taxon>
        <taxon>Campylobacter</taxon>
    </lineage>
</organism>
<sequence length="700" mass="80342">MKKIIKQILTIIFVFSISILTYTPQAHASGEGSMAVVEGVIPISISQAKKLMEEGALVFDANVDEVRNEYGYIQNSIHINVENWQKLLPADKNTVMVFYCLNRICYTSSEMALAVMKMGYKNVYVMLEGIEQWIIYGNPVVKASKSPTADKYKYLGSNNWRNSDKVTDYTDVIHRQMMYGDIPSCRDCHGIDVGQDKKMIQEHFASNRDNVNKNCTSCHDDIGTIFMQSAHSKLVNTKENAPMCSDCHSIHLGKETTMINMKKMSDQKCGECHEKEQSMYHHTFHGKAMVLENAGQAISVAACYDCHGTHNIFKIDDNRSTLYAGENRINTCAECHPGGNENFSNFIAHADHTDKENYPLLYYAFVFMTGLVVAVFGFFGLHTFFWSVRLIMTRLKYPEQWKAAKQKAHADKVIIKRFSTLHKWQHFFMAASFLGLAFSGLPQKFYTASWAQSMIDMMGGPIGATVVHHVSAIIMGLVFISHIIEIIVHALKNKDAIRNPQTGKLELSLFWKKLFGPDSLMPRWQDFTDMKNHFLWFFGKGERPQFDRWTYWEKFDYLAVFWGMFIIGLSGLILWFPVFFTKLLPGWMLNLSTIVHSDEALLATGFIFAVHFFNTHFRADRFPMDMVIFSGTLSEEEIKQERKPWYDRLVASGKLEKLKVKNSNFESWSWFAKLVGFAMLITGMVFLFLMIYAFVEAVFF</sequence>
<proteinExistence type="predicted"/>
<protein>
    <submittedName>
        <fullName evidence="5">Cytochrome c family protein</fullName>
    </submittedName>
</protein>
<evidence type="ECO:0000256" key="3">
    <source>
        <dbReference type="SAM" id="SignalP"/>
    </source>
</evidence>
<evidence type="ECO:0000313" key="6">
    <source>
        <dbReference type="Proteomes" id="UP000069632"/>
    </source>
</evidence>
<evidence type="ECO:0000259" key="4">
    <source>
        <dbReference type="PROSITE" id="PS50206"/>
    </source>
</evidence>
<feature type="transmembrane region" description="Helical" evidence="2">
    <location>
        <begin position="557"/>
        <end position="580"/>
    </location>
</feature>
<dbReference type="EMBL" id="FIZP01000002">
    <property type="protein sequence ID" value="CZE47027.1"/>
    <property type="molecule type" value="Genomic_DNA"/>
</dbReference>
<dbReference type="InterPro" id="IPR051829">
    <property type="entry name" value="Multiheme_Cytochr_ET"/>
</dbReference>
<dbReference type="RefSeq" id="WP_075493483.1">
    <property type="nucleotide sequence ID" value="NZ_CP053844.1"/>
</dbReference>
<evidence type="ECO:0000256" key="2">
    <source>
        <dbReference type="SAM" id="Phobius"/>
    </source>
</evidence>